<protein>
    <submittedName>
        <fullName evidence="1">Uncharacterized protein</fullName>
    </submittedName>
</protein>
<accession>A0A9D2LY71</accession>
<organism evidence="1 2">
    <name type="scientific">Candidatus Acutalibacter ornithocaccae</name>
    <dbReference type="NCBI Taxonomy" id="2838416"/>
    <lineage>
        <taxon>Bacteria</taxon>
        <taxon>Bacillati</taxon>
        <taxon>Bacillota</taxon>
        <taxon>Clostridia</taxon>
        <taxon>Eubacteriales</taxon>
        <taxon>Acutalibacteraceae</taxon>
        <taxon>Acutalibacter</taxon>
    </lineage>
</organism>
<dbReference type="Proteomes" id="UP000824214">
    <property type="component" value="Unassembled WGS sequence"/>
</dbReference>
<sequence>MDKMIHQLIEETVSSYLHPFQEDYKDQAFDFSIDSYFNGVEVTVYYKNEYKPDETTPFVLLRLSILHDCKQVHISNIFLPRFMHHRAIGKHMIGNIFGISKQQGYDLFIVDMVNSFYCRMIGRGALPCIGCDDAVQIIETTNLS</sequence>
<reference evidence="1" key="2">
    <citation type="submission" date="2021-04" db="EMBL/GenBank/DDBJ databases">
        <authorList>
            <person name="Gilroy R."/>
        </authorList>
    </citation>
    <scope>NUCLEOTIDE SEQUENCE</scope>
    <source>
        <strain evidence="1">ChiBcolR8-3208</strain>
    </source>
</reference>
<dbReference type="EMBL" id="DWXZ01000103">
    <property type="protein sequence ID" value="HJB37404.1"/>
    <property type="molecule type" value="Genomic_DNA"/>
</dbReference>
<reference evidence="1" key="1">
    <citation type="journal article" date="2021" name="PeerJ">
        <title>Extensive microbial diversity within the chicken gut microbiome revealed by metagenomics and culture.</title>
        <authorList>
            <person name="Gilroy R."/>
            <person name="Ravi A."/>
            <person name="Getino M."/>
            <person name="Pursley I."/>
            <person name="Horton D.L."/>
            <person name="Alikhan N.F."/>
            <person name="Baker D."/>
            <person name="Gharbi K."/>
            <person name="Hall N."/>
            <person name="Watson M."/>
            <person name="Adriaenssens E.M."/>
            <person name="Foster-Nyarko E."/>
            <person name="Jarju S."/>
            <person name="Secka A."/>
            <person name="Antonio M."/>
            <person name="Oren A."/>
            <person name="Chaudhuri R.R."/>
            <person name="La Ragione R."/>
            <person name="Hildebrand F."/>
            <person name="Pallen M.J."/>
        </authorList>
    </citation>
    <scope>NUCLEOTIDE SEQUENCE</scope>
    <source>
        <strain evidence="1">ChiBcolR8-3208</strain>
    </source>
</reference>
<gene>
    <name evidence="1" type="ORF">H9942_04965</name>
</gene>
<proteinExistence type="predicted"/>
<name>A0A9D2LY71_9FIRM</name>
<dbReference type="AlphaFoldDB" id="A0A9D2LY71"/>
<comment type="caution">
    <text evidence="1">The sequence shown here is derived from an EMBL/GenBank/DDBJ whole genome shotgun (WGS) entry which is preliminary data.</text>
</comment>
<evidence type="ECO:0000313" key="1">
    <source>
        <dbReference type="EMBL" id="HJB37404.1"/>
    </source>
</evidence>
<evidence type="ECO:0000313" key="2">
    <source>
        <dbReference type="Proteomes" id="UP000824214"/>
    </source>
</evidence>